<dbReference type="InterPro" id="IPR036979">
    <property type="entry name" value="CM_dom_sf"/>
</dbReference>
<dbReference type="Gene3D" id="3.40.190.10">
    <property type="entry name" value="Periplasmic binding protein-like II"/>
    <property type="match status" value="2"/>
</dbReference>
<dbReference type="Pfam" id="PF00800">
    <property type="entry name" value="PDT"/>
    <property type="match status" value="1"/>
</dbReference>
<evidence type="ECO:0000256" key="19">
    <source>
        <dbReference type="PIRSR" id="PIRSR001500-2"/>
    </source>
</evidence>
<name>A0A1G9K6G9_9BACT</name>
<evidence type="ECO:0000259" key="20">
    <source>
        <dbReference type="PROSITE" id="PS51168"/>
    </source>
</evidence>
<sequence length="358" mass="40708">MTLEELRNRIDSIDNQLLSLLNARMEVVQLVGELKRSSQALIYRPEREKSIIDRLSGQSEGLLKNEAIEAIFQEIFAVARNIELPERVAYLGPEGSFTHQAAESRFGAMSEYDALPTIRSVFESVETGRAKFGVVPIENNREGLVFETVDNLNEKNIRIAAEIVTPIHFAFVTQREKLSDIQRIYSKDIGFRQCKRFLDDYFHAHPVEIIPVESTSKAAKLASEDPQSAAICSAIAGKIFGVPVLFDNIQDSDVNRTRFLILAKDFETQPSGNDKTTVIVQFPDSDKPGTLSRCLREFELYDINLTKLASHPSRQGDRFGFWFLMEFEGHVQDDKIQKIFKQLKSEIKWLGSYVRLVD</sequence>
<dbReference type="PROSITE" id="PS51168">
    <property type="entry name" value="CHORISMATE_MUT_2"/>
    <property type="match status" value="1"/>
</dbReference>
<evidence type="ECO:0000256" key="7">
    <source>
        <dbReference type="ARBA" id="ARBA00013147"/>
    </source>
</evidence>
<dbReference type="EC" id="5.4.99.5" evidence="6"/>
<dbReference type="RefSeq" id="WP_093198357.1">
    <property type="nucleotide sequence ID" value="NZ_FNGS01000002.1"/>
</dbReference>
<dbReference type="SUPFAM" id="SSF48600">
    <property type="entry name" value="Chorismate mutase II"/>
    <property type="match status" value="1"/>
</dbReference>
<dbReference type="OrthoDB" id="9802281at2"/>
<keyword evidence="24" id="KW-1185">Reference proteome</keyword>
<dbReference type="GO" id="GO:0005737">
    <property type="term" value="C:cytoplasm"/>
    <property type="evidence" value="ECO:0007669"/>
    <property type="project" value="UniProtKB-SubCell"/>
</dbReference>
<dbReference type="Pfam" id="PF01817">
    <property type="entry name" value="CM_2"/>
    <property type="match status" value="1"/>
</dbReference>
<comment type="subcellular location">
    <subcellularLocation>
        <location evidence="3">Cytoplasm</location>
    </subcellularLocation>
</comment>
<dbReference type="SUPFAM" id="SSF53850">
    <property type="entry name" value="Periplasmic binding protein-like II"/>
    <property type="match status" value="1"/>
</dbReference>
<evidence type="ECO:0000256" key="6">
    <source>
        <dbReference type="ARBA" id="ARBA00012404"/>
    </source>
</evidence>
<feature type="domain" description="Chorismate mutase" evidence="20">
    <location>
        <begin position="1"/>
        <end position="87"/>
    </location>
</feature>
<dbReference type="NCBIfam" id="TIGR01807">
    <property type="entry name" value="CM_P2"/>
    <property type="match status" value="1"/>
</dbReference>
<dbReference type="GO" id="GO:0004664">
    <property type="term" value="F:prephenate dehydratase activity"/>
    <property type="evidence" value="ECO:0007669"/>
    <property type="project" value="UniProtKB-EC"/>
</dbReference>
<evidence type="ECO:0000256" key="11">
    <source>
        <dbReference type="ARBA" id="ARBA00023141"/>
    </source>
</evidence>
<keyword evidence="13" id="KW-0413">Isomerase</keyword>
<dbReference type="InterPro" id="IPR010957">
    <property type="entry name" value="G/b/e-P-prot_chorismate_mutase"/>
</dbReference>
<keyword evidence="14" id="KW-0456">Lyase</keyword>
<dbReference type="InterPro" id="IPR008242">
    <property type="entry name" value="Chor_mutase/pphenate_deHydtase"/>
</dbReference>
<evidence type="ECO:0000256" key="8">
    <source>
        <dbReference type="ARBA" id="ARBA00014401"/>
    </source>
</evidence>
<keyword evidence="15" id="KW-0511">Multifunctional enzyme</keyword>
<evidence type="ECO:0000256" key="9">
    <source>
        <dbReference type="ARBA" id="ARBA00022490"/>
    </source>
</evidence>
<dbReference type="GO" id="GO:0004106">
    <property type="term" value="F:chorismate mutase activity"/>
    <property type="evidence" value="ECO:0007669"/>
    <property type="project" value="UniProtKB-EC"/>
</dbReference>
<evidence type="ECO:0000259" key="22">
    <source>
        <dbReference type="PROSITE" id="PS51671"/>
    </source>
</evidence>
<evidence type="ECO:0000256" key="16">
    <source>
        <dbReference type="ARBA" id="ARBA00031175"/>
    </source>
</evidence>
<keyword evidence="11" id="KW-0057">Aromatic amino acid biosynthesis</keyword>
<keyword evidence="12" id="KW-0584">Phenylalanine biosynthesis</keyword>
<comment type="catalytic activity">
    <reaction evidence="18">
        <text>prephenate + H(+) = 3-phenylpyruvate + CO2 + H2O</text>
        <dbReference type="Rhea" id="RHEA:21648"/>
        <dbReference type="ChEBI" id="CHEBI:15377"/>
        <dbReference type="ChEBI" id="CHEBI:15378"/>
        <dbReference type="ChEBI" id="CHEBI:16526"/>
        <dbReference type="ChEBI" id="CHEBI:18005"/>
        <dbReference type="ChEBI" id="CHEBI:29934"/>
        <dbReference type="EC" id="4.2.1.51"/>
    </reaction>
</comment>
<evidence type="ECO:0000256" key="15">
    <source>
        <dbReference type="ARBA" id="ARBA00023268"/>
    </source>
</evidence>
<dbReference type="SUPFAM" id="SSF55021">
    <property type="entry name" value="ACT-like"/>
    <property type="match status" value="1"/>
</dbReference>
<dbReference type="EMBL" id="FNGS01000002">
    <property type="protein sequence ID" value="SDL45371.1"/>
    <property type="molecule type" value="Genomic_DNA"/>
</dbReference>
<organism evidence="23 24">
    <name type="scientific">Siphonobacter aquaeclarae</name>
    <dbReference type="NCBI Taxonomy" id="563176"/>
    <lineage>
        <taxon>Bacteria</taxon>
        <taxon>Pseudomonadati</taxon>
        <taxon>Bacteroidota</taxon>
        <taxon>Cytophagia</taxon>
        <taxon>Cytophagales</taxon>
        <taxon>Cytophagaceae</taxon>
        <taxon>Siphonobacter</taxon>
    </lineage>
</organism>
<evidence type="ECO:0000256" key="17">
    <source>
        <dbReference type="ARBA" id="ARBA00031520"/>
    </source>
</evidence>
<dbReference type="EC" id="4.2.1.51" evidence="7"/>
<dbReference type="Gene3D" id="1.20.59.10">
    <property type="entry name" value="Chorismate mutase"/>
    <property type="match status" value="1"/>
</dbReference>
<dbReference type="PROSITE" id="PS51671">
    <property type="entry name" value="ACT"/>
    <property type="match status" value="1"/>
</dbReference>
<dbReference type="InterPro" id="IPR018528">
    <property type="entry name" value="Preph_deHydtase_CS"/>
</dbReference>
<evidence type="ECO:0000256" key="1">
    <source>
        <dbReference type="ARBA" id="ARBA00000824"/>
    </source>
</evidence>
<dbReference type="PROSITE" id="PS51171">
    <property type="entry name" value="PREPHENATE_DEHYDR_3"/>
    <property type="match status" value="1"/>
</dbReference>
<dbReference type="InterPro" id="IPR002912">
    <property type="entry name" value="ACT_dom"/>
</dbReference>
<reference evidence="23 24" key="1">
    <citation type="submission" date="2016-10" db="EMBL/GenBank/DDBJ databases">
        <authorList>
            <person name="de Groot N.N."/>
        </authorList>
    </citation>
    <scope>NUCLEOTIDE SEQUENCE [LARGE SCALE GENOMIC DNA]</scope>
    <source>
        <strain evidence="23 24">DSM 21668</strain>
    </source>
</reference>
<dbReference type="Gene3D" id="3.30.70.260">
    <property type="match status" value="1"/>
</dbReference>
<dbReference type="PROSITE" id="PS00857">
    <property type="entry name" value="PREPHENATE_DEHYDR_1"/>
    <property type="match status" value="1"/>
</dbReference>
<evidence type="ECO:0000256" key="18">
    <source>
        <dbReference type="ARBA" id="ARBA00047848"/>
    </source>
</evidence>
<evidence type="ECO:0000256" key="13">
    <source>
        <dbReference type="ARBA" id="ARBA00023235"/>
    </source>
</evidence>
<feature type="site" description="Essential for prephenate dehydratase activity" evidence="19">
    <location>
        <position position="257"/>
    </location>
</feature>
<evidence type="ECO:0000259" key="21">
    <source>
        <dbReference type="PROSITE" id="PS51171"/>
    </source>
</evidence>
<dbReference type="UniPathway" id="UPA00120">
    <property type="reaction ID" value="UER00203"/>
</dbReference>
<dbReference type="SMART" id="SM00830">
    <property type="entry name" value="CM_2"/>
    <property type="match status" value="1"/>
</dbReference>
<comment type="function">
    <text evidence="2">Catalyzes the Claisen rearrangement of chorismate to prephenate and the decarboxylation/dehydration of prephenate to phenylpyruvate.</text>
</comment>
<protein>
    <recommendedName>
        <fullName evidence="8">Bifunctional chorismate mutase/prephenate dehydratase</fullName>
        <ecNumber evidence="7">4.2.1.51</ecNumber>
        <ecNumber evidence="6">5.4.99.5</ecNumber>
    </recommendedName>
    <alternativeName>
        <fullName evidence="17">Chorismate mutase-prephenate dehydratase</fullName>
    </alternativeName>
    <alternativeName>
        <fullName evidence="16">p-protein</fullName>
    </alternativeName>
</protein>
<feature type="domain" description="Prephenate dehydratase" evidence="21">
    <location>
        <begin position="87"/>
        <end position="264"/>
    </location>
</feature>
<evidence type="ECO:0000313" key="23">
    <source>
        <dbReference type="EMBL" id="SDL45371.1"/>
    </source>
</evidence>
<evidence type="ECO:0000256" key="4">
    <source>
        <dbReference type="ARBA" id="ARBA00004741"/>
    </source>
</evidence>
<dbReference type="STRING" id="563176.SAMN04488090_0900"/>
<comment type="catalytic activity">
    <reaction evidence="1">
        <text>chorismate = prephenate</text>
        <dbReference type="Rhea" id="RHEA:13897"/>
        <dbReference type="ChEBI" id="CHEBI:29748"/>
        <dbReference type="ChEBI" id="CHEBI:29934"/>
        <dbReference type="EC" id="5.4.99.5"/>
    </reaction>
</comment>
<dbReference type="PANTHER" id="PTHR21022">
    <property type="entry name" value="PREPHENATE DEHYDRATASE P PROTEIN"/>
    <property type="match status" value="1"/>
</dbReference>
<dbReference type="GO" id="GO:0046417">
    <property type="term" value="P:chorismate metabolic process"/>
    <property type="evidence" value="ECO:0007669"/>
    <property type="project" value="InterPro"/>
</dbReference>
<dbReference type="PIRSF" id="PIRSF001500">
    <property type="entry name" value="Chor_mut_pdt_Ppr"/>
    <property type="match status" value="1"/>
</dbReference>
<keyword evidence="9" id="KW-0963">Cytoplasm</keyword>
<proteinExistence type="predicted"/>
<comment type="pathway">
    <text evidence="4">Amino-acid biosynthesis; L-phenylalanine biosynthesis; phenylpyruvate from prephenate: step 1/1.</text>
</comment>
<evidence type="ECO:0000256" key="10">
    <source>
        <dbReference type="ARBA" id="ARBA00022605"/>
    </source>
</evidence>
<evidence type="ECO:0000256" key="5">
    <source>
        <dbReference type="ARBA" id="ARBA00004817"/>
    </source>
</evidence>
<evidence type="ECO:0000256" key="3">
    <source>
        <dbReference type="ARBA" id="ARBA00004496"/>
    </source>
</evidence>
<accession>A0A1G9K6G9</accession>
<comment type="pathway">
    <text evidence="5">Metabolic intermediate biosynthesis; prephenate biosynthesis; prephenate from chorismate: step 1/1.</text>
</comment>
<dbReference type="InterPro" id="IPR002701">
    <property type="entry name" value="CM_II_prokaryot"/>
</dbReference>
<feature type="domain" description="ACT" evidence="22">
    <location>
        <begin position="279"/>
        <end position="358"/>
    </location>
</feature>
<dbReference type="InterPro" id="IPR045865">
    <property type="entry name" value="ACT-like_dom_sf"/>
</dbReference>
<dbReference type="InterPro" id="IPR001086">
    <property type="entry name" value="Preph_deHydtase"/>
</dbReference>
<evidence type="ECO:0000256" key="12">
    <source>
        <dbReference type="ARBA" id="ARBA00023222"/>
    </source>
</evidence>
<dbReference type="GO" id="GO:0009094">
    <property type="term" value="P:L-phenylalanine biosynthetic process"/>
    <property type="evidence" value="ECO:0007669"/>
    <property type="project" value="UniProtKB-UniPathway"/>
</dbReference>
<evidence type="ECO:0000256" key="14">
    <source>
        <dbReference type="ARBA" id="ARBA00023239"/>
    </source>
</evidence>
<dbReference type="InterPro" id="IPR036263">
    <property type="entry name" value="Chorismate_II_sf"/>
</dbReference>
<evidence type="ECO:0000256" key="2">
    <source>
        <dbReference type="ARBA" id="ARBA00002364"/>
    </source>
</evidence>
<dbReference type="Proteomes" id="UP000198901">
    <property type="component" value="Unassembled WGS sequence"/>
</dbReference>
<dbReference type="AlphaFoldDB" id="A0A1G9K6G9"/>
<dbReference type="CDD" id="cd13630">
    <property type="entry name" value="PBP2_PDT_1"/>
    <property type="match status" value="1"/>
</dbReference>
<dbReference type="PANTHER" id="PTHR21022:SF19">
    <property type="entry name" value="PREPHENATE DEHYDRATASE-RELATED"/>
    <property type="match status" value="1"/>
</dbReference>
<dbReference type="CDD" id="cd04905">
    <property type="entry name" value="ACT_CM-PDT"/>
    <property type="match status" value="1"/>
</dbReference>
<evidence type="ECO:0000313" key="24">
    <source>
        <dbReference type="Proteomes" id="UP000198901"/>
    </source>
</evidence>
<keyword evidence="10" id="KW-0028">Amino-acid biosynthesis</keyword>
<gene>
    <name evidence="23" type="ORF">SAMN04488090_0900</name>
</gene>
<dbReference type="UniPathway" id="UPA00121">
    <property type="reaction ID" value="UER00345"/>
</dbReference>